<dbReference type="Gene3D" id="1.25.40.10">
    <property type="entry name" value="Tetratricopeptide repeat domain"/>
    <property type="match status" value="3"/>
</dbReference>
<dbReference type="InterPro" id="IPR011990">
    <property type="entry name" value="TPR-like_helical_dom_sf"/>
</dbReference>
<dbReference type="Pfam" id="PF13174">
    <property type="entry name" value="TPR_6"/>
    <property type="match status" value="1"/>
</dbReference>
<sequence length="578" mass="62482">MALRIFRSLTLAATSVALLATTSPAALAQNTAHGLAGAYLAGRAATYEGDYAATADYFARALARDPENVVLMDNVVFSRMALGELERAEPIARRLWAQGAVSQIANVAVAGAMAKDENFSGLLARDLDTQGAGKLTDALINAWAQLGNGSVSKAVAELTTLGEDENLRFFADFHRALVLASVGDYQSAAALMEEGDQRLARASRRAALAYVQILSQLDRNDEAVDYMARAFGGGFDPALARVVDALQAGETLAFDIAPTPVDGLAETFFTLSVALNGEASADLSLIYSQLAVALRSDHVDALLHTASVLDQLGRYDLSIEAYSKVPATHPEFHAAELGRAEALRRSAKPDAAAEVLRNLAKAQPDDPAVHLELGDLMRQQEDYAKAVPAYDRALELTPAGAGRAWVLHYARGISHERLKNWEQAEADFRAALALNPDQPQVLNYLGYSMVEKQIKLDEALSMIERAVAAEPQSGYIVDSLGWVLYRLGRYEEAVGHMETAVELMPVDPVVNDHLGDVYWAVGRAREAEFQWRRALSFIDPEEVNGEADPDRIRRKLDVGLDAVLAEEGAEPLKVAQDG</sequence>
<dbReference type="InterPro" id="IPR013105">
    <property type="entry name" value="TPR_2"/>
</dbReference>
<dbReference type="AlphaFoldDB" id="A0A843YHY6"/>
<keyword evidence="4" id="KW-0732">Signal</keyword>
<proteinExistence type="predicted"/>
<reference evidence="5 6" key="1">
    <citation type="submission" date="2019-10" db="EMBL/GenBank/DDBJ databases">
        <title>Epibacterium sp. nov., isolated from seawater.</title>
        <authorList>
            <person name="Zhang X."/>
            <person name="Li N."/>
        </authorList>
    </citation>
    <scope>NUCLEOTIDE SEQUENCE [LARGE SCALE GENOMIC DNA]</scope>
    <source>
        <strain evidence="5 6">SM1979</strain>
    </source>
</reference>
<evidence type="ECO:0000256" key="1">
    <source>
        <dbReference type="ARBA" id="ARBA00022737"/>
    </source>
</evidence>
<keyword evidence="2 3" id="KW-0802">TPR repeat</keyword>
<evidence type="ECO:0000256" key="3">
    <source>
        <dbReference type="PROSITE-ProRule" id="PRU00339"/>
    </source>
</evidence>
<dbReference type="Pfam" id="PF07719">
    <property type="entry name" value="TPR_2"/>
    <property type="match status" value="1"/>
</dbReference>
<accession>A0A843YHY6</accession>
<evidence type="ECO:0000313" key="5">
    <source>
        <dbReference type="EMBL" id="MQQ08759.1"/>
    </source>
</evidence>
<feature type="signal peptide" evidence="4">
    <location>
        <begin position="1"/>
        <end position="28"/>
    </location>
</feature>
<dbReference type="SUPFAM" id="SSF48452">
    <property type="entry name" value="TPR-like"/>
    <property type="match status" value="3"/>
</dbReference>
<dbReference type="Pfam" id="PF13432">
    <property type="entry name" value="TPR_16"/>
    <property type="match status" value="2"/>
</dbReference>
<dbReference type="PANTHER" id="PTHR12558:SF13">
    <property type="entry name" value="CELL DIVISION CYCLE PROTEIN 27 HOMOLOG"/>
    <property type="match status" value="1"/>
</dbReference>
<keyword evidence="6" id="KW-1185">Reference proteome</keyword>
<dbReference type="PROSITE" id="PS50293">
    <property type="entry name" value="TPR_REGION"/>
    <property type="match status" value="1"/>
</dbReference>
<feature type="chain" id="PRO_5032397042" evidence="4">
    <location>
        <begin position="29"/>
        <end position="578"/>
    </location>
</feature>
<gene>
    <name evidence="5" type="ORF">GFB49_09865</name>
</gene>
<protein>
    <submittedName>
        <fullName evidence="5">Tetratricopeptide repeat protein</fullName>
    </submittedName>
</protein>
<dbReference type="InterPro" id="IPR019734">
    <property type="entry name" value="TPR_rpt"/>
</dbReference>
<feature type="repeat" description="TPR" evidence="3">
    <location>
        <begin position="405"/>
        <end position="438"/>
    </location>
</feature>
<dbReference type="PROSITE" id="PS50005">
    <property type="entry name" value="TPR"/>
    <property type="match status" value="3"/>
</dbReference>
<feature type="repeat" description="TPR" evidence="3">
    <location>
        <begin position="474"/>
        <end position="507"/>
    </location>
</feature>
<dbReference type="RefSeq" id="WP_425505203.1">
    <property type="nucleotide sequence ID" value="NZ_WIBF01000005.1"/>
</dbReference>
<organism evidence="5 6">
    <name type="scientific">Tritonibacter litoralis</name>
    <dbReference type="NCBI Taxonomy" id="2662264"/>
    <lineage>
        <taxon>Bacteria</taxon>
        <taxon>Pseudomonadati</taxon>
        <taxon>Pseudomonadota</taxon>
        <taxon>Alphaproteobacteria</taxon>
        <taxon>Rhodobacterales</taxon>
        <taxon>Paracoccaceae</taxon>
        <taxon>Tritonibacter</taxon>
    </lineage>
</organism>
<evidence type="ECO:0000256" key="2">
    <source>
        <dbReference type="ARBA" id="ARBA00022803"/>
    </source>
</evidence>
<dbReference type="SMART" id="SM00028">
    <property type="entry name" value="TPR"/>
    <property type="match status" value="6"/>
</dbReference>
<feature type="repeat" description="TPR" evidence="3">
    <location>
        <begin position="367"/>
        <end position="400"/>
    </location>
</feature>
<dbReference type="EMBL" id="WIBF01000005">
    <property type="protein sequence ID" value="MQQ08759.1"/>
    <property type="molecule type" value="Genomic_DNA"/>
</dbReference>
<dbReference type="Proteomes" id="UP000444174">
    <property type="component" value="Unassembled WGS sequence"/>
</dbReference>
<keyword evidence="1" id="KW-0677">Repeat</keyword>
<dbReference type="PANTHER" id="PTHR12558">
    <property type="entry name" value="CELL DIVISION CYCLE 16,23,27"/>
    <property type="match status" value="1"/>
</dbReference>
<comment type="caution">
    <text evidence="5">The sequence shown here is derived from an EMBL/GenBank/DDBJ whole genome shotgun (WGS) entry which is preliminary data.</text>
</comment>
<evidence type="ECO:0000313" key="6">
    <source>
        <dbReference type="Proteomes" id="UP000444174"/>
    </source>
</evidence>
<evidence type="ECO:0000256" key="4">
    <source>
        <dbReference type="SAM" id="SignalP"/>
    </source>
</evidence>
<name>A0A843YHY6_9RHOB</name>